<dbReference type="eggNOG" id="COG1476">
    <property type="taxonomic scope" value="Bacteria"/>
</dbReference>
<dbReference type="SUPFAM" id="SSF47413">
    <property type="entry name" value="lambda repressor-like DNA-binding domains"/>
    <property type="match status" value="1"/>
</dbReference>
<dbReference type="Pfam" id="PF01381">
    <property type="entry name" value="HTH_3"/>
    <property type="match status" value="1"/>
</dbReference>
<accession>D3F9F2</accession>
<feature type="domain" description="HTH cro/C1-type" evidence="2">
    <location>
        <begin position="17"/>
        <end position="71"/>
    </location>
</feature>
<dbReference type="KEGG" id="cwo:Cwoe_0685"/>
<name>D3F9F2_CONWI</name>
<evidence type="ECO:0000313" key="3">
    <source>
        <dbReference type="EMBL" id="ADB49119.1"/>
    </source>
</evidence>
<reference evidence="3 4" key="1">
    <citation type="journal article" date="2010" name="Stand. Genomic Sci.">
        <title>Complete genome sequence of Conexibacter woesei type strain (ID131577).</title>
        <authorList>
            <person name="Pukall R."/>
            <person name="Lapidus A."/>
            <person name="Glavina Del Rio T."/>
            <person name="Copeland A."/>
            <person name="Tice H."/>
            <person name="Cheng J.-F."/>
            <person name="Lucas S."/>
            <person name="Chen F."/>
            <person name="Nolan M."/>
            <person name="Bruce D."/>
            <person name="Goodwin L."/>
            <person name="Pitluck S."/>
            <person name="Mavromatis K."/>
            <person name="Ivanova N."/>
            <person name="Ovchinnikova G."/>
            <person name="Pati A."/>
            <person name="Chen A."/>
            <person name="Palaniappan K."/>
            <person name="Land M."/>
            <person name="Hauser L."/>
            <person name="Chang Y.-J."/>
            <person name="Jeffries C.D."/>
            <person name="Chain P."/>
            <person name="Meincke L."/>
            <person name="Sims D."/>
            <person name="Brettin T."/>
            <person name="Detter J.C."/>
            <person name="Rohde M."/>
            <person name="Goeker M."/>
            <person name="Bristow J."/>
            <person name="Eisen J.A."/>
            <person name="Markowitz V."/>
            <person name="Kyrpides N.C."/>
            <person name="Klenk H.-P."/>
            <person name="Hugenholtz P."/>
        </authorList>
    </citation>
    <scope>NUCLEOTIDE SEQUENCE [LARGE SCALE GENOMIC DNA]</scope>
    <source>
        <strain evidence="4">DSM 14684 / CIP 108061 / JCM 11494 / NBRC 100937 / ID131577</strain>
    </source>
</reference>
<organism evidence="3 4">
    <name type="scientific">Conexibacter woesei (strain DSM 14684 / CCUG 47730 / CIP 108061 / JCM 11494 / NBRC 100937 / ID131577)</name>
    <dbReference type="NCBI Taxonomy" id="469383"/>
    <lineage>
        <taxon>Bacteria</taxon>
        <taxon>Bacillati</taxon>
        <taxon>Actinomycetota</taxon>
        <taxon>Thermoleophilia</taxon>
        <taxon>Solirubrobacterales</taxon>
        <taxon>Conexibacteraceae</taxon>
        <taxon>Conexibacter</taxon>
    </lineage>
</organism>
<dbReference type="GO" id="GO:0005829">
    <property type="term" value="C:cytosol"/>
    <property type="evidence" value="ECO:0007669"/>
    <property type="project" value="TreeGrafter"/>
</dbReference>
<dbReference type="PROSITE" id="PS50943">
    <property type="entry name" value="HTH_CROC1"/>
    <property type="match status" value="1"/>
</dbReference>
<dbReference type="Gene3D" id="1.10.260.40">
    <property type="entry name" value="lambda repressor-like DNA-binding domains"/>
    <property type="match status" value="1"/>
</dbReference>
<gene>
    <name evidence="3" type="ordered locus">Cwoe_0685</name>
</gene>
<dbReference type="PANTHER" id="PTHR46797">
    <property type="entry name" value="HTH-TYPE TRANSCRIPTIONAL REGULATOR"/>
    <property type="match status" value="1"/>
</dbReference>
<dbReference type="OrthoDB" id="9814553at2"/>
<dbReference type="InterPro" id="IPR010982">
    <property type="entry name" value="Lambda_DNA-bd_dom_sf"/>
</dbReference>
<dbReference type="AlphaFoldDB" id="D3F9F2"/>
<evidence type="ECO:0000313" key="4">
    <source>
        <dbReference type="Proteomes" id="UP000008229"/>
    </source>
</evidence>
<protein>
    <submittedName>
        <fullName evidence="3">Transcriptional regulator, XRE family</fullName>
    </submittedName>
</protein>
<evidence type="ECO:0000259" key="2">
    <source>
        <dbReference type="PROSITE" id="PS50943"/>
    </source>
</evidence>
<dbReference type="InterPro" id="IPR050807">
    <property type="entry name" value="TransReg_Diox_bact_type"/>
</dbReference>
<keyword evidence="4" id="KW-1185">Reference proteome</keyword>
<dbReference type="PANTHER" id="PTHR46797:SF1">
    <property type="entry name" value="METHYLPHOSPHONATE SYNTHASE"/>
    <property type="match status" value="1"/>
</dbReference>
<dbReference type="RefSeq" id="WP_012932172.1">
    <property type="nucleotide sequence ID" value="NC_013739.1"/>
</dbReference>
<reference evidence="4" key="2">
    <citation type="submission" date="2010-01" db="EMBL/GenBank/DDBJ databases">
        <title>The complete genome of Conexibacter woesei DSM 14684.</title>
        <authorList>
            <consortium name="US DOE Joint Genome Institute (JGI-PGF)"/>
            <person name="Lucas S."/>
            <person name="Copeland A."/>
            <person name="Lapidus A."/>
            <person name="Glavina del Rio T."/>
            <person name="Dalin E."/>
            <person name="Tice H."/>
            <person name="Bruce D."/>
            <person name="Goodwin L."/>
            <person name="Pitluck S."/>
            <person name="Kyrpides N."/>
            <person name="Mavromatis K."/>
            <person name="Ivanova N."/>
            <person name="Mikhailova N."/>
            <person name="Chertkov O."/>
            <person name="Brettin T."/>
            <person name="Detter J.C."/>
            <person name="Han C."/>
            <person name="Larimer F."/>
            <person name="Land M."/>
            <person name="Hauser L."/>
            <person name="Markowitz V."/>
            <person name="Cheng J.-F."/>
            <person name="Hugenholtz P."/>
            <person name="Woyke T."/>
            <person name="Wu D."/>
            <person name="Pukall R."/>
            <person name="Steenblock K."/>
            <person name="Schneider S."/>
            <person name="Klenk H.-P."/>
            <person name="Eisen J.A."/>
        </authorList>
    </citation>
    <scope>NUCLEOTIDE SEQUENCE [LARGE SCALE GENOMIC DNA]</scope>
    <source>
        <strain evidence="4">DSM 14684 / CIP 108061 / JCM 11494 / NBRC 100937 / ID131577</strain>
    </source>
</reference>
<dbReference type="InterPro" id="IPR001387">
    <property type="entry name" value="Cro/C1-type_HTH"/>
</dbReference>
<dbReference type="GO" id="GO:0003700">
    <property type="term" value="F:DNA-binding transcription factor activity"/>
    <property type="evidence" value="ECO:0007669"/>
    <property type="project" value="TreeGrafter"/>
</dbReference>
<dbReference type="CDD" id="cd00093">
    <property type="entry name" value="HTH_XRE"/>
    <property type="match status" value="1"/>
</dbReference>
<keyword evidence="1" id="KW-0238">DNA-binding</keyword>
<sequence length="86" mass="9921">MPADKQSNAHRIFGRAVRELRARRSLTQERLGFVSGLHRNYIGAIERGEINPTFRIMLKLARGLDVPLAEMIQLYEDRAEEEASQR</sequence>
<dbReference type="EMBL" id="CP001854">
    <property type="protein sequence ID" value="ADB49119.1"/>
    <property type="molecule type" value="Genomic_DNA"/>
</dbReference>
<dbReference type="STRING" id="469383.Cwoe_0685"/>
<dbReference type="Proteomes" id="UP000008229">
    <property type="component" value="Chromosome"/>
</dbReference>
<dbReference type="GO" id="GO:0003677">
    <property type="term" value="F:DNA binding"/>
    <property type="evidence" value="ECO:0007669"/>
    <property type="project" value="UniProtKB-KW"/>
</dbReference>
<proteinExistence type="predicted"/>
<evidence type="ECO:0000256" key="1">
    <source>
        <dbReference type="ARBA" id="ARBA00023125"/>
    </source>
</evidence>
<dbReference type="SMART" id="SM00530">
    <property type="entry name" value="HTH_XRE"/>
    <property type="match status" value="1"/>
</dbReference>
<dbReference type="HOGENOM" id="CLU_066192_29_0_11"/>